<name>T1CRW4_9ZZZZ</name>
<reference evidence="1" key="1">
    <citation type="submission" date="2013-08" db="EMBL/GenBank/DDBJ databases">
        <authorList>
            <person name="Mendez C."/>
            <person name="Richter M."/>
            <person name="Ferrer M."/>
            <person name="Sanchez J."/>
        </authorList>
    </citation>
    <scope>NUCLEOTIDE SEQUENCE</scope>
</reference>
<evidence type="ECO:0000313" key="1">
    <source>
        <dbReference type="EMBL" id="EQD71209.1"/>
    </source>
</evidence>
<protein>
    <submittedName>
        <fullName evidence="1">Uncharacterized protein</fullName>
    </submittedName>
</protein>
<dbReference type="EMBL" id="AUZX01004300">
    <property type="protein sequence ID" value="EQD71209.1"/>
    <property type="molecule type" value="Genomic_DNA"/>
</dbReference>
<sequence>LNTFWVRGDENMGKFNTFSPEDALTLLLASDGTQMAQRALRHALAGWAGFLIAAGVREHASTVSKAGDKRAAALSKLPAILALLLFKSEPDLSQEHIMASPAFLVGRLLALADSLHYQYCQGVRNGQVPGQLLGNALMATALETPQAALALYAQRILPYQAWARTCKVSGQGPATLAKYFLSQLGETCSEISLLNLPERASDADRAKMILGYLAKPTDKSDFTPTEVKEEN</sequence>
<accession>T1CRW4</accession>
<comment type="caution">
    <text evidence="1">The sequence shown here is derived from an EMBL/GenBank/DDBJ whole genome shotgun (WGS) entry which is preliminary data.</text>
</comment>
<feature type="non-terminal residue" evidence="1">
    <location>
        <position position="1"/>
    </location>
</feature>
<dbReference type="AlphaFoldDB" id="T1CRW4"/>
<reference evidence="1" key="2">
    <citation type="journal article" date="2014" name="ISME J.">
        <title>Microbial stratification in low pH oxic and suboxic macroscopic growths along an acid mine drainage.</title>
        <authorList>
            <person name="Mendez-Garcia C."/>
            <person name="Mesa V."/>
            <person name="Sprenger R.R."/>
            <person name="Richter M."/>
            <person name="Diez M.S."/>
            <person name="Solano J."/>
            <person name="Bargiela R."/>
            <person name="Golyshina O.V."/>
            <person name="Manteca A."/>
            <person name="Ramos J.L."/>
            <person name="Gallego J.R."/>
            <person name="Llorente I."/>
            <person name="Martins Dos Santos V.A."/>
            <person name="Jensen O.N."/>
            <person name="Pelaez A.I."/>
            <person name="Sanchez J."/>
            <person name="Ferrer M."/>
        </authorList>
    </citation>
    <scope>NUCLEOTIDE SEQUENCE</scope>
</reference>
<organism evidence="1">
    <name type="scientific">mine drainage metagenome</name>
    <dbReference type="NCBI Taxonomy" id="410659"/>
    <lineage>
        <taxon>unclassified sequences</taxon>
        <taxon>metagenomes</taxon>
        <taxon>ecological metagenomes</taxon>
    </lineage>
</organism>
<proteinExistence type="predicted"/>
<gene>
    <name evidence="1" type="ORF">B1A_05904</name>
</gene>